<dbReference type="InterPro" id="IPR000836">
    <property type="entry name" value="PRTase_dom"/>
</dbReference>
<dbReference type="Gene3D" id="3.40.50.2020">
    <property type="match status" value="1"/>
</dbReference>
<comment type="similarity">
    <text evidence="1">Belongs to the ComF/GntX family.</text>
</comment>
<evidence type="ECO:0000313" key="3">
    <source>
        <dbReference type="EMBL" id="RVT40168.1"/>
    </source>
</evidence>
<name>A0A437J5F9_9SPHN</name>
<comment type="caution">
    <text evidence="3">The sequence shown here is derived from an EMBL/GenBank/DDBJ whole genome shotgun (WGS) entry which is preliminary data.</text>
</comment>
<dbReference type="OrthoDB" id="9779910at2"/>
<evidence type="ECO:0000256" key="1">
    <source>
        <dbReference type="ARBA" id="ARBA00008007"/>
    </source>
</evidence>
<dbReference type="InterPro" id="IPR029057">
    <property type="entry name" value="PRTase-like"/>
</dbReference>
<feature type="domain" description="Double zinc ribbon" evidence="2">
    <location>
        <begin position="15"/>
        <end position="73"/>
    </location>
</feature>
<dbReference type="SUPFAM" id="SSF53271">
    <property type="entry name" value="PRTase-like"/>
    <property type="match status" value="1"/>
</dbReference>
<dbReference type="InterPro" id="IPR051910">
    <property type="entry name" value="ComF/GntX_DNA_util-trans"/>
</dbReference>
<dbReference type="RefSeq" id="WP_127691266.1">
    <property type="nucleotide sequence ID" value="NZ_RZUL01000004.1"/>
</dbReference>
<protein>
    <submittedName>
        <fullName evidence="3">ComF family protein</fullName>
    </submittedName>
</protein>
<gene>
    <name evidence="3" type="ORF">ENE74_12510</name>
</gene>
<dbReference type="EMBL" id="RZUL01000004">
    <property type="protein sequence ID" value="RVT40168.1"/>
    <property type="molecule type" value="Genomic_DNA"/>
</dbReference>
<sequence length="258" mass="27822">MSLLRHPLVRPLRAVIDFALPPRCPGCGTMVADDDRFCTDCWQTMRFLGPPCCARCGLPFIHDRGADALCGACIGDPPGAQGKGVDRARAVLAYGNVARTVAIKLKYGRRIGLARLIAAQMARHVPEGARAEMLIVPVPLHRWRLWWRGFNQSALIADRLGGLTGIAVDKDALVRTRRTPPLRSMGPKARAKAVRGAFAIAGPGRATLKGRDILLIDDIHTSGATADACARALRKAGVRTVTLLCWARVLPEAVEGID</sequence>
<dbReference type="InterPro" id="IPR044005">
    <property type="entry name" value="DZR_2"/>
</dbReference>
<organism evidence="3 4">
    <name type="scientific">Sphingobium algorifonticola</name>
    <dbReference type="NCBI Taxonomy" id="2008318"/>
    <lineage>
        <taxon>Bacteria</taxon>
        <taxon>Pseudomonadati</taxon>
        <taxon>Pseudomonadota</taxon>
        <taxon>Alphaproteobacteria</taxon>
        <taxon>Sphingomonadales</taxon>
        <taxon>Sphingomonadaceae</taxon>
        <taxon>Sphingobium</taxon>
    </lineage>
</organism>
<accession>A0A437J5F9</accession>
<proteinExistence type="inferred from homology"/>
<dbReference type="CDD" id="cd06223">
    <property type="entry name" value="PRTases_typeI"/>
    <property type="match status" value="1"/>
</dbReference>
<evidence type="ECO:0000259" key="2">
    <source>
        <dbReference type="Pfam" id="PF18912"/>
    </source>
</evidence>
<keyword evidence="4" id="KW-1185">Reference proteome</keyword>
<dbReference type="Pfam" id="PF18912">
    <property type="entry name" value="DZR_2"/>
    <property type="match status" value="1"/>
</dbReference>
<reference evidence="3 4" key="1">
    <citation type="submission" date="2019-01" db="EMBL/GenBank/DDBJ databases">
        <authorList>
            <person name="Chen W.-M."/>
        </authorList>
    </citation>
    <scope>NUCLEOTIDE SEQUENCE [LARGE SCALE GENOMIC DNA]</scope>
    <source>
        <strain evidence="3 4">TLA-22</strain>
    </source>
</reference>
<dbReference type="PANTHER" id="PTHR47505:SF1">
    <property type="entry name" value="DNA UTILIZATION PROTEIN YHGH"/>
    <property type="match status" value="1"/>
</dbReference>
<dbReference type="PANTHER" id="PTHR47505">
    <property type="entry name" value="DNA UTILIZATION PROTEIN YHGH"/>
    <property type="match status" value="1"/>
</dbReference>
<dbReference type="AlphaFoldDB" id="A0A437J5F9"/>
<dbReference type="Proteomes" id="UP000282977">
    <property type="component" value="Unassembled WGS sequence"/>
</dbReference>
<evidence type="ECO:0000313" key="4">
    <source>
        <dbReference type="Proteomes" id="UP000282977"/>
    </source>
</evidence>